<dbReference type="eggNOG" id="COG1216">
    <property type="taxonomic scope" value="Bacteria"/>
</dbReference>
<dbReference type="SUPFAM" id="SSF53448">
    <property type="entry name" value="Nucleotide-diphospho-sugar transferases"/>
    <property type="match status" value="1"/>
</dbReference>
<evidence type="ECO:0000313" key="3">
    <source>
        <dbReference type="Proteomes" id="UP000005459"/>
    </source>
</evidence>
<dbReference type="Proteomes" id="UP000005459">
    <property type="component" value="Unassembled WGS sequence"/>
</dbReference>
<dbReference type="PANTHER" id="PTHR22916:SF3">
    <property type="entry name" value="UDP-GLCNAC:BETAGAL BETA-1,3-N-ACETYLGLUCOSAMINYLTRANSFERASE-LIKE PROTEIN 1"/>
    <property type="match status" value="1"/>
</dbReference>
<dbReference type="GO" id="GO:0016758">
    <property type="term" value="F:hexosyltransferase activity"/>
    <property type="evidence" value="ECO:0007669"/>
    <property type="project" value="UniProtKB-ARBA"/>
</dbReference>
<dbReference type="InterPro" id="IPR029044">
    <property type="entry name" value="Nucleotide-diphossugar_trans"/>
</dbReference>
<dbReference type="PANTHER" id="PTHR22916">
    <property type="entry name" value="GLYCOSYLTRANSFERASE"/>
    <property type="match status" value="1"/>
</dbReference>
<dbReference type="RefSeq" id="WP_007192831.1">
    <property type="nucleotide sequence ID" value="NZ_AFWV01000006.1"/>
</dbReference>
<proteinExistence type="predicted"/>
<accession>F9UAR9</accession>
<keyword evidence="2" id="KW-0808">Transferase</keyword>
<protein>
    <submittedName>
        <fullName evidence="2">Glycosyl transferase family 2</fullName>
    </submittedName>
</protein>
<dbReference type="CDD" id="cd00761">
    <property type="entry name" value="Glyco_tranf_GTA_type"/>
    <property type="match status" value="1"/>
</dbReference>
<keyword evidence="3" id="KW-1185">Reference proteome</keyword>
<evidence type="ECO:0000313" key="2">
    <source>
        <dbReference type="EMBL" id="EGV18537.1"/>
    </source>
</evidence>
<gene>
    <name evidence="2" type="ORF">ThimaDRAFT_1955</name>
</gene>
<dbReference type="Gene3D" id="3.90.550.10">
    <property type="entry name" value="Spore Coat Polysaccharide Biosynthesis Protein SpsA, Chain A"/>
    <property type="match status" value="1"/>
</dbReference>
<dbReference type="Pfam" id="PF00535">
    <property type="entry name" value="Glycos_transf_2"/>
    <property type="match status" value="1"/>
</dbReference>
<feature type="domain" description="Glycosyltransferase 2-like" evidence="1">
    <location>
        <begin position="13"/>
        <end position="132"/>
    </location>
</feature>
<dbReference type="EMBL" id="AFWV01000006">
    <property type="protein sequence ID" value="EGV18537.1"/>
    <property type="molecule type" value="Genomic_DNA"/>
</dbReference>
<dbReference type="AlphaFoldDB" id="F9UAR9"/>
<dbReference type="STRING" id="768671.ThimaDRAFT_1955"/>
<evidence type="ECO:0000259" key="1">
    <source>
        <dbReference type="Pfam" id="PF00535"/>
    </source>
</evidence>
<sequence length="347" mass="38402">MGQTRSDTAAAISVVLPTYNRPAFLKRAALSALAAMRPSDELVIVDDGSEMDIGESIGRLGDPRIRMVRQDNQGVSAARNAGMRAATHGMIAFLDDDDEWKDSKLEIQRALMGQYTDAVACFSNFSVTDRQGRVSSGYVFQWGQAVQDWNLLLGPPDHVKLPSGLGTASAYVGDHYVNQLYGDYILPSSLLIDRDRLGDPLEFKVGVQRNESWLFSSQLCRQGPVVYVDLDLVCQHGDAPGRLTDIAYLPEIQSRIDVLVDEFGANPAFQSQYRRRYRHYLGIELSKMVKAVLSGDNSDRKVLLARYAPHSHAIGLLSRLSEGSLARLGYTLTSLKRFRGGVRSGFR</sequence>
<organism evidence="2 3">
    <name type="scientific">Thiocapsa marina 5811</name>
    <dbReference type="NCBI Taxonomy" id="768671"/>
    <lineage>
        <taxon>Bacteria</taxon>
        <taxon>Pseudomonadati</taxon>
        <taxon>Pseudomonadota</taxon>
        <taxon>Gammaproteobacteria</taxon>
        <taxon>Chromatiales</taxon>
        <taxon>Chromatiaceae</taxon>
        <taxon>Thiocapsa</taxon>
    </lineage>
</organism>
<dbReference type="OrthoDB" id="9802649at2"/>
<reference evidence="2 3" key="1">
    <citation type="submission" date="2011-06" db="EMBL/GenBank/DDBJ databases">
        <title>The draft genome of Thiocapsa marina 5811.</title>
        <authorList>
            <consortium name="US DOE Joint Genome Institute (JGI-PGF)"/>
            <person name="Lucas S."/>
            <person name="Han J."/>
            <person name="Cheng J.-F."/>
            <person name="Goodwin L."/>
            <person name="Pitluck S."/>
            <person name="Peters L."/>
            <person name="Land M.L."/>
            <person name="Hauser L."/>
            <person name="Vogl K."/>
            <person name="Liu Z."/>
            <person name="Imhoff J."/>
            <person name="Thiel V."/>
            <person name="Frigaard N.-U."/>
            <person name="Bryant D."/>
            <person name="Woyke T.J."/>
        </authorList>
    </citation>
    <scope>NUCLEOTIDE SEQUENCE [LARGE SCALE GENOMIC DNA]</scope>
    <source>
        <strain evidence="2 3">5811</strain>
    </source>
</reference>
<name>F9UAR9_9GAMM</name>
<dbReference type="InterPro" id="IPR001173">
    <property type="entry name" value="Glyco_trans_2-like"/>
</dbReference>